<dbReference type="Gene3D" id="3.90.400.10">
    <property type="entry name" value="Oligo-1,6-glucosidase, Domain 2"/>
    <property type="match status" value="1"/>
</dbReference>
<reference evidence="3" key="1">
    <citation type="submission" date="2022-08" db="EMBL/GenBank/DDBJ databases">
        <title>Draft genome sequence of Lysinibacillus sp. strain KH24.</title>
        <authorList>
            <person name="Kanbe H."/>
            <person name="Itoh H."/>
        </authorList>
    </citation>
    <scope>NUCLEOTIDE SEQUENCE</scope>
    <source>
        <strain evidence="3">KH24</strain>
    </source>
</reference>
<keyword evidence="1" id="KW-0378">Hydrolase</keyword>
<dbReference type="InterPro" id="IPR013780">
    <property type="entry name" value="Glyco_hydro_b"/>
</dbReference>
<dbReference type="SMART" id="SM00642">
    <property type="entry name" value="Aamy"/>
    <property type="match status" value="1"/>
</dbReference>
<evidence type="ECO:0000313" key="4">
    <source>
        <dbReference type="Proteomes" id="UP001065593"/>
    </source>
</evidence>
<evidence type="ECO:0000256" key="1">
    <source>
        <dbReference type="ARBA" id="ARBA00023295"/>
    </source>
</evidence>
<name>A0ABQ5NPR0_9BACI</name>
<proteinExistence type="predicted"/>
<dbReference type="Pfam" id="PF00128">
    <property type="entry name" value="Alpha-amylase"/>
    <property type="match status" value="1"/>
</dbReference>
<keyword evidence="1" id="KW-0326">Glycosidase</keyword>
<dbReference type="SUPFAM" id="SSF51011">
    <property type="entry name" value="Glycosyl hydrolase domain"/>
    <property type="match status" value="1"/>
</dbReference>
<evidence type="ECO:0000259" key="2">
    <source>
        <dbReference type="SMART" id="SM00642"/>
    </source>
</evidence>
<dbReference type="InterPro" id="IPR006047">
    <property type="entry name" value="GH13_cat_dom"/>
</dbReference>
<dbReference type="PANTHER" id="PTHR10357:SF178">
    <property type="entry name" value="OLIGO-1,6-GLUCOSIDASE 3-RELATED"/>
    <property type="match status" value="1"/>
</dbReference>
<dbReference type="InterPro" id="IPR017853">
    <property type="entry name" value="GH"/>
</dbReference>
<organism evidence="3 4">
    <name type="scientific">Lysinibacillus piscis</name>
    <dbReference type="NCBI Taxonomy" id="2518931"/>
    <lineage>
        <taxon>Bacteria</taxon>
        <taxon>Bacillati</taxon>
        <taxon>Bacillota</taxon>
        <taxon>Bacilli</taxon>
        <taxon>Bacillales</taxon>
        <taxon>Bacillaceae</taxon>
        <taxon>Lysinibacillus</taxon>
    </lineage>
</organism>
<sequence>MIIEKEKTALSVRNKWWEQSVVYQVYPRSFYDTNHDGIGDLQGIIRKLDYLQELGIDVIWLSPVYASPMDDNGYDISDYQGIADEFGTMEDMEELIAEAKRCNIKIIMDLVVNHTSDEHQWFTASKTDKLHPQRDWYIWQNGKEDKPPNGWQSVFGGSCWEYEPITNQYYMHTFSKKQPDLNWENPRLRQAIYDMIDWWIQKGVAGFRVDAITFIKKSFSTAGDEVDIVKANQHGIDTVLEELSKQSFQKHDLLTVAEAPGVTLDQLPSYIGENGYFSMLFEFDHVDLDLGQDGSWYKPRNWSLFDFKKAISDSQHLFNYQGWGALYLENHDQPRSLNKFIEPAGIGITSAKMLATTYFLLKGTPFIYQGQELGMTNTIFTSVNDFNDLASIEQYDAAMKAGLTEQQALKAIAHRSRDNARTPMQWDQSENGGFSKGTPWLPTNSNFLSINAESRYAPDSLFTYYQQLIQLRKNSEYAEVLTYGRYEEVLASHPDIIAYIRWDGKKAVAVVANFKNKIVELDFPYIWGKVILANYAQPLMNDELQPYECILLELINY</sequence>
<evidence type="ECO:0000313" key="3">
    <source>
        <dbReference type="EMBL" id="GLC90340.1"/>
    </source>
</evidence>
<keyword evidence="4" id="KW-1185">Reference proteome</keyword>
<protein>
    <submittedName>
        <fullName evidence="3">Alpha-amylase</fullName>
    </submittedName>
</protein>
<dbReference type="Proteomes" id="UP001065593">
    <property type="component" value="Unassembled WGS sequence"/>
</dbReference>
<dbReference type="Gene3D" id="3.20.20.80">
    <property type="entry name" value="Glycosidases"/>
    <property type="match status" value="1"/>
</dbReference>
<comment type="caution">
    <text evidence="3">The sequence shown here is derived from an EMBL/GenBank/DDBJ whole genome shotgun (WGS) entry which is preliminary data.</text>
</comment>
<dbReference type="PANTHER" id="PTHR10357">
    <property type="entry name" value="ALPHA-AMYLASE FAMILY MEMBER"/>
    <property type="match status" value="1"/>
</dbReference>
<dbReference type="InterPro" id="IPR045857">
    <property type="entry name" value="O16G_dom_2"/>
</dbReference>
<dbReference type="Gene3D" id="2.60.40.1180">
    <property type="entry name" value="Golgi alpha-mannosidase II"/>
    <property type="match status" value="1"/>
</dbReference>
<dbReference type="SUPFAM" id="SSF51445">
    <property type="entry name" value="(Trans)glycosidases"/>
    <property type="match status" value="1"/>
</dbReference>
<accession>A0ABQ5NPR0</accession>
<dbReference type="CDD" id="cd11333">
    <property type="entry name" value="AmyAc_SI_OligoGlu_DGase"/>
    <property type="match status" value="1"/>
</dbReference>
<gene>
    <name evidence="3" type="ORF">LYSBPC_34670</name>
</gene>
<feature type="domain" description="Glycosyl hydrolase family 13 catalytic" evidence="2">
    <location>
        <begin position="24"/>
        <end position="421"/>
    </location>
</feature>
<dbReference type="EMBL" id="BRZA01000008">
    <property type="protein sequence ID" value="GLC90340.1"/>
    <property type="molecule type" value="Genomic_DNA"/>
</dbReference>
<dbReference type="RefSeq" id="WP_264990253.1">
    <property type="nucleotide sequence ID" value="NZ_BRZA01000008.1"/>
</dbReference>